<evidence type="ECO:0000313" key="3">
    <source>
        <dbReference type="Proteomes" id="UP000035648"/>
    </source>
</evidence>
<protein>
    <submittedName>
        <fullName evidence="2">Uncharacterized protein</fullName>
    </submittedName>
</protein>
<dbReference type="STRING" id="1618337.UT28_C0001G0159"/>
<dbReference type="KEGG" id="bbgw:UT28_C0001G0159"/>
<organism evidence="2 3">
    <name type="scientific">Berkelbacteria bacterium GW2011_GWE1_39_12</name>
    <dbReference type="NCBI Taxonomy" id="1618337"/>
    <lineage>
        <taxon>Bacteria</taxon>
        <taxon>Candidatus Berkelbacteria</taxon>
    </lineage>
</organism>
<name>A0A0G4B310_9BACT</name>
<evidence type="ECO:0000313" key="2">
    <source>
        <dbReference type="EMBL" id="AKM81970.1"/>
    </source>
</evidence>
<dbReference type="Proteomes" id="UP000035648">
    <property type="component" value="Chromosome"/>
</dbReference>
<dbReference type="AlphaFoldDB" id="A0A0G4B310"/>
<proteinExistence type="predicted"/>
<gene>
    <name evidence="2" type="ORF">UT28_C0001G0159</name>
</gene>
<accession>A0A0G4B310</accession>
<dbReference type="EMBL" id="CP011213">
    <property type="protein sequence ID" value="AKM81970.1"/>
    <property type="molecule type" value="Genomic_DNA"/>
</dbReference>
<reference evidence="2 3" key="1">
    <citation type="journal article" date="2015" name="Nature">
        <title>rRNA introns, odd ribosomes, and small enigmatic genomes across a large radiation of phyla.</title>
        <authorList>
            <person name="Brown C.T."/>
            <person name="Hug L.A."/>
            <person name="Thomas B.C."/>
            <person name="Sharon I."/>
            <person name="Castelle C.J."/>
            <person name="Singh A."/>
            <person name="Wilkins M.J."/>
            <person name="Williams K.H."/>
            <person name="Banfield J.F."/>
        </authorList>
    </citation>
    <scope>NUCLEOTIDE SEQUENCE [LARGE SCALE GENOMIC DNA]</scope>
</reference>
<sequence length="153" mass="18041">MAKKDPSEERKRRSERKGQLGHQMEDRVPGVVRKAITEQRIDLLRIIRHRKGSPEHKAGFDYTIFRLLNGQEQKLSFGITISKENLIRIQWCHPDTIQFFFSVKCSDIWIEKKIISLTTRNWYSRFWEPVISVNDTETEPAQVSMWLLPSVVS</sequence>
<evidence type="ECO:0000256" key="1">
    <source>
        <dbReference type="SAM" id="MobiDB-lite"/>
    </source>
</evidence>
<feature type="region of interest" description="Disordered" evidence="1">
    <location>
        <begin position="1"/>
        <end position="24"/>
    </location>
</feature>